<feature type="domain" description="Outer membrane protein beta-barrel" evidence="10">
    <location>
        <begin position="407"/>
        <end position="785"/>
    </location>
</feature>
<accession>A0ABV0BZ97</accession>
<sequence>MSIRRISFVLFFSLTSVLLSKGGSIKKVENVISQRIGLDSIIFYGKILEQTTEKVIPSATIQVISINDREIIDRLSSDQEGRFQMRKVLRDSILLKISHVGYDSLDFFLKTSSISKEPLIIKLFQKSRTIDEVSIVLKAPIVEEKDGKLIYNVDETNNSDSFAADELLRKVPYVSVDFNGEVKLRGSSSVKVFINDKPSTLIAGSVSDALKLVPASMIKRVEVITNPGAKYDAEGTVGIINIITKRDLKGINAFVNVSAGSIGNANIAAGGGISNTKFSSNVSLTSNYYRNKIHSELERNSYGDQTQYLFQESDIRAIGRSYGANLSSSYNFSHKNILSAGIQVNDVNNDRDEDISFWSSVKGVGADENSRSIDNKIKKPGYSLHLDHNLKLKGDNHTLISSIILSSSDDNNHYFLNRDRAYDDRSFNLQKRKELSAQIDYSKPLSKRINLEFGMKYIGRAFNSSSLMSAFDNASQSFELMDSSLNEMDYDQQIISVYNSYNVSLGKGFRSNTGLRYERTINDGRVDRLHSFENDFRNLLPSLSFVKSFGKTKQSIRLSYNQRLQRPGITFLNPFINRADVNNVRYGNPNLKPEKSHQIEVAYSNFSVNKLFFTLSPFFTIVNNSIQEKRDVGSDGSTSVTFQNIGKSKSLGGNIYFSYQDSKFSIAPNLNIFYRKLSSDAYSNKGLTMNASIFASAKFSKGFSLELYSNYNTREINLQGYSDALSYSMIGVKKNIINKSSSISLSMLEPFHKNVKLHTEVSGHNFNQNSTIVARIRQLRLSFRYQFGKIKKSTKQDDSDVIEDKNAGGTAIPVN</sequence>
<comment type="similarity">
    <text evidence="8">Belongs to the TonB-dependent receptor family.</text>
</comment>
<dbReference type="SUPFAM" id="SSF56935">
    <property type="entry name" value="Porins"/>
    <property type="match status" value="1"/>
</dbReference>
<evidence type="ECO:0000256" key="1">
    <source>
        <dbReference type="ARBA" id="ARBA00004571"/>
    </source>
</evidence>
<keyword evidence="7 8" id="KW-0998">Cell outer membrane</keyword>
<evidence type="ECO:0000313" key="11">
    <source>
        <dbReference type="EMBL" id="MEN5379981.1"/>
    </source>
</evidence>
<dbReference type="PANTHER" id="PTHR30069">
    <property type="entry name" value="TONB-DEPENDENT OUTER MEMBRANE RECEPTOR"/>
    <property type="match status" value="1"/>
</dbReference>
<dbReference type="PROSITE" id="PS52016">
    <property type="entry name" value="TONB_DEPENDENT_REC_3"/>
    <property type="match status" value="1"/>
</dbReference>
<dbReference type="EMBL" id="JBDJNQ010000013">
    <property type="protein sequence ID" value="MEN5379981.1"/>
    <property type="molecule type" value="Genomic_DNA"/>
</dbReference>
<keyword evidence="3 8" id="KW-1134">Transmembrane beta strand</keyword>
<dbReference type="Gene3D" id="2.40.170.20">
    <property type="entry name" value="TonB-dependent receptor, beta-barrel domain"/>
    <property type="match status" value="1"/>
</dbReference>
<name>A0ABV0BZ97_9SPHI</name>
<evidence type="ECO:0000313" key="12">
    <source>
        <dbReference type="Proteomes" id="UP001409291"/>
    </source>
</evidence>
<dbReference type="InterPro" id="IPR012910">
    <property type="entry name" value="Plug_dom"/>
</dbReference>
<keyword evidence="12" id="KW-1185">Reference proteome</keyword>
<proteinExistence type="inferred from homology"/>
<dbReference type="PANTHER" id="PTHR30069:SF29">
    <property type="entry name" value="HEMOGLOBIN AND HEMOGLOBIN-HAPTOGLOBIN-BINDING PROTEIN 1-RELATED"/>
    <property type="match status" value="1"/>
</dbReference>
<evidence type="ECO:0000256" key="2">
    <source>
        <dbReference type="ARBA" id="ARBA00022448"/>
    </source>
</evidence>
<keyword evidence="5" id="KW-0732">Signal</keyword>
<evidence type="ECO:0000259" key="9">
    <source>
        <dbReference type="Pfam" id="PF07715"/>
    </source>
</evidence>
<dbReference type="Pfam" id="PF07715">
    <property type="entry name" value="Plug"/>
    <property type="match status" value="1"/>
</dbReference>
<dbReference type="Pfam" id="PF14905">
    <property type="entry name" value="OMP_b-brl_3"/>
    <property type="match status" value="1"/>
</dbReference>
<dbReference type="RefSeq" id="WP_346582844.1">
    <property type="nucleotide sequence ID" value="NZ_JBDJLH010000001.1"/>
</dbReference>
<evidence type="ECO:0000256" key="4">
    <source>
        <dbReference type="ARBA" id="ARBA00022692"/>
    </source>
</evidence>
<keyword evidence="11" id="KW-0675">Receptor</keyword>
<evidence type="ECO:0000256" key="8">
    <source>
        <dbReference type="PROSITE-ProRule" id="PRU01360"/>
    </source>
</evidence>
<evidence type="ECO:0000256" key="7">
    <source>
        <dbReference type="ARBA" id="ARBA00023237"/>
    </source>
</evidence>
<comment type="subcellular location">
    <subcellularLocation>
        <location evidence="1 8">Cell outer membrane</location>
        <topology evidence="1 8">Multi-pass membrane protein</topology>
    </subcellularLocation>
</comment>
<dbReference type="InterPro" id="IPR037066">
    <property type="entry name" value="Plug_dom_sf"/>
</dbReference>
<keyword evidence="4 8" id="KW-0812">Transmembrane</keyword>
<evidence type="ECO:0000256" key="3">
    <source>
        <dbReference type="ARBA" id="ARBA00022452"/>
    </source>
</evidence>
<evidence type="ECO:0000256" key="5">
    <source>
        <dbReference type="ARBA" id="ARBA00022729"/>
    </source>
</evidence>
<evidence type="ECO:0000259" key="10">
    <source>
        <dbReference type="Pfam" id="PF14905"/>
    </source>
</evidence>
<evidence type="ECO:0000256" key="6">
    <source>
        <dbReference type="ARBA" id="ARBA00023136"/>
    </source>
</evidence>
<feature type="domain" description="TonB-dependent receptor plug" evidence="9">
    <location>
        <begin position="162"/>
        <end position="238"/>
    </location>
</feature>
<protein>
    <submittedName>
        <fullName evidence="11">TonB-dependent receptor family protein</fullName>
    </submittedName>
</protein>
<organism evidence="11 12">
    <name type="scientific">Sphingobacterium kitahiroshimense</name>
    <dbReference type="NCBI Taxonomy" id="470446"/>
    <lineage>
        <taxon>Bacteria</taxon>
        <taxon>Pseudomonadati</taxon>
        <taxon>Bacteroidota</taxon>
        <taxon>Sphingobacteriia</taxon>
        <taxon>Sphingobacteriales</taxon>
        <taxon>Sphingobacteriaceae</taxon>
        <taxon>Sphingobacterium</taxon>
    </lineage>
</organism>
<comment type="caution">
    <text evidence="11">The sequence shown here is derived from an EMBL/GenBank/DDBJ whole genome shotgun (WGS) entry which is preliminary data.</text>
</comment>
<reference evidence="11 12" key="1">
    <citation type="submission" date="2024-04" db="EMBL/GenBank/DDBJ databases">
        <title>WGS of bacteria from Torrens River.</title>
        <authorList>
            <person name="Wyrsch E.R."/>
            <person name="Drigo B."/>
        </authorList>
    </citation>
    <scope>NUCLEOTIDE SEQUENCE [LARGE SCALE GENOMIC DNA]</scope>
    <source>
        <strain evidence="11 12">TWI391</strain>
    </source>
</reference>
<gene>
    <name evidence="11" type="ORF">ABE541_22125</name>
</gene>
<dbReference type="InterPro" id="IPR036942">
    <property type="entry name" value="Beta-barrel_TonB_sf"/>
</dbReference>
<dbReference type="Gene3D" id="2.170.130.10">
    <property type="entry name" value="TonB-dependent receptor, plug domain"/>
    <property type="match status" value="1"/>
</dbReference>
<keyword evidence="2 8" id="KW-0813">Transport</keyword>
<dbReference type="InterPro" id="IPR041700">
    <property type="entry name" value="OMP_b-brl_3"/>
</dbReference>
<dbReference type="Proteomes" id="UP001409291">
    <property type="component" value="Unassembled WGS sequence"/>
</dbReference>
<dbReference type="InterPro" id="IPR039426">
    <property type="entry name" value="TonB-dep_rcpt-like"/>
</dbReference>
<keyword evidence="6 8" id="KW-0472">Membrane</keyword>